<dbReference type="Pfam" id="PF13807">
    <property type="entry name" value="GNVR"/>
    <property type="match status" value="1"/>
</dbReference>
<feature type="domain" description="Polysaccharide chain length determinant N-terminal" evidence="8">
    <location>
        <begin position="9"/>
        <end position="97"/>
    </location>
</feature>
<dbReference type="PANTHER" id="PTHR32309">
    <property type="entry name" value="TYROSINE-PROTEIN KINASE"/>
    <property type="match status" value="1"/>
</dbReference>
<sequence>MDYEREEIEIDLREIFHVLKKKILIIILSAVLFAAGSAVYSFFLADPVYESTSRLYILTQSTSITSLADIQMGSSLALDYLELIQSRPVVEDVIENLNLDEDYEELLAKITVENPADTRILNISVQDTDARRATQIANELSEVAKKRISDIMQTDEPSVVEVAHRPDAPVKPEKAKNIMIAFLLGAILSAGVIVVMYVFNDKIRTTEDIERYLGLNTLAVVPYEGKSKKKKKTKRKAGKADK</sequence>
<evidence type="ECO:0000256" key="1">
    <source>
        <dbReference type="ARBA" id="ARBA00004651"/>
    </source>
</evidence>
<feature type="domain" description="Tyrosine-protein kinase G-rich" evidence="9">
    <location>
        <begin position="128"/>
        <end position="195"/>
    </location>
</feature>
<dbReference type="GO" id="GO:0004713">
    <property type="term" value="F:protein tyrosine kinase activity"/>
    <property type="evidence" value="ECO:0007669"/>
    <property type="project" value="TreeGrafter"/>
</dbReference>
<comment type="subcellular location">
    <subcellularLocation>
        <location evidence="1">Cell membrane</location>
        <topology evidence="1">Multi-pass membrane protein</topology>
    </subcellularLocation>
</comment>
<feature type="transmembrane region" description="Helical" evidence="7">
    <location>
        <begin position="23"/>
        <end position="45"/>
    </location>
</feature>
<reference evidence="10" key="2">
    <citation type="journal article" date="2021" name="PeerJ">
        <title>Extensive microbial diversity within the chicken gut microbiome revealed by metagenomics and culture.</title>
        <authorList>
            <person name="Gilroy R."/>
            <person name="Ravi A."/>
            <person name="Getino M."/>
            <person name="Pursley I."/>
            <person name="Horton D.L."/>
            <person name="Alikhan N.F."/>
            <person name="Baker D."/>
            <person name="Gharbi K."/>
            <person name="Hall N."/>
            <person name="Watson M."/>
            <person name="Adriaenssens E.M."/>
            <person name="Foster-Nyarko E."/>
            <person name="Jarju S."/>
            <person name="Secka A."/>
            <person name="Antonio M."/>
            <person name="Oren A."/>
            <person name="Chaudhuri R.R."/>
            <person name="La Ragione R."/>
            <person name="Hildebrand F."/>
            <person name="Pallen M.J."/>
        </authorList>
    </citation>
    <scope>NUCLEOTIDE SEQUENCE</scope>
    <source>
        <strain evidence="10">ChiHcec3-6078</strain>
    </source>
</reference>
<evidence type="ECO:0000256" key="7">
    <source>
        <dbReference type="SAM" id="Phobius"/>
    </source>
</evidence>
<keyword evidence="5 7" id="KW-1133">Transmembrane helix</keyword>
<dbReference type="GO" id="GO:0005886">
    <property type="term" value="C:plasma membrane"/>
    <property type="evidence" value="ECO:0007669"/>
    <property type="project" value="UniProtKB-SubCell"/>
</dbReference>
<evidence type="ECO:0000259" key="8">
    <source>
        <dbReference type="Pfam" id="PF02706"/>
    </source>
</evidence>
<evidence type="ECO:0000256" key="3">
    <source>
        <dbReference type="ARBA" id="ARBA00022475"/>
    </source>
</evidence>
<evidence type="ECO:0000313" key="11">
    <source>
        <dbReference type="Proteomes" id="UP000824090"/>
    </source>
</evidence>
<protein>
    <recommendedName>
        <fullName evidence="12">Polysaccharide chain length determinant N-terminal domain-containing protein</fullName>
    </recommendedName>
</protein>
<keyword evidence="6 7" id="KW-0472">Membrane</keyword>
<keyword evidence="3" id="KW-1003">Cell membrane</keyword>
<dbReference type="EMBL" id="DVMP01000020">
    <property type="protein sequence ID" value="HIU25050.1"/>
    <property type="molecule type" value="Genomic_DNA"/>
</dbReference>
<keyword evidence="4 7" id="KW-0812">Transmembrane</keyword>
<organism evidence="10 11">
    <name type="scientific">Candidatus Allocopromorpha excrementigallinarum</name>
    <dbReference type="NCBI Taxonomy" id="2840742"/>
    <lineage>
        <taxon>Bacteria</taxon>
        <taxon>Bacillati</taxon>
        <taxon>Bacillota</taxon>
        <taxon>Clostridia</taxon>
        <taxon>Eubacteriales</taxon>
        <taxon>Eubacteriaceae</taxon>
        <taxon>Eubacteriaceae incertae sedis</taxon>
        <taxon>Candidatus Allocopromorpha</taxon>
    </lineage>
</organism>
<dbReference type="InterPro" id="IPR032807">
    <property type="entry name" value="GNVR"/>
</dbReference>
<dbReference type="InterPro" id="IPR003856">
    <property type="entry name" value="LPS_length_determ_N"/>
</dbReference>
<evidence type="ECO:0000259" key="9">
    <source>
        <dbReference type="Pfam" id="PF13807"/>
    </source>
</evidence>
<dbReference type="InterPro" id="IPR050445">
    <property type="entry name" value="Bact_polysacc_biosynth/exp"/>
</dbReference>
<evidence type="ECO:0000313" key="10">
    <source>
        <dbReference type="EMBL" id="HIU25050.1"/>
    </source>
</evidence>
<reference evidence="10" key="1">
    <citation type="submission" date="2020-10" db="EMBL/GenBank/DDBJ databases">
        <authorList>
            <person name="Gilroy R."/>
        </authorList>
    </citation>
    <scope>NUCLEOTIDE SEQUENCE</scope>
    <source>
        <strain evidence="10">ChiHcec3-6078</strain>
    </source>
</reference>
<dbReference type="AlphaFoldDB" id="A0A9D1I191"/>
<evidence type="ECO:0000256" key="2">
    <source>
        <dbReference type="ARBA" id="ARBA00006683"/>
    </source>
</evidence>
<name>A0A9D1I191_9FIRM</name>
<proteinExistence type="inferred from homology"/>
<evidence type="ECO:0000256" key="5">
    <source>
        <dbReference type="ARBA" id="ARBA00022989"/>
    </source>
</evidence>
<comment type="caution">
    <text evidence="10">The sequence shown here is derived from an EMBL/GenBank/DDBJ whole genome shotgun (WGS) entry which is preliminary data.</text>
</comment>
<evidence type="ECO:0000256" key="6">
    <source>
        <dbReference type="ARBA" id="ARBA00023136"/>
    </source>
</evidence>
<gene>
    <name evidence="10" type="ORF">IAC50_00940</name>
</gene>
<dbReference type="Pfam" id="PF02706">
    <property type="entry name" value="Wzz"/>
    <property type="match status" value="1"/>
</dbReference>
<dbReference type="PANTHER" id="PTHR32309:SF13">
    <property type="entry name" value="FERRIC ENTEROBACTIN TRANSPORT PROTEIN FEPE"/>
    <property type="match status" value="1"/>
</dbReference>
<feature type="transmembrane region" description="Helical" evidence="7">
    <location>
        <begin position="178"/>
        <end position="199"/>
    </location>
</feature>
<dbReference type="Proteomes" id="UP000824090">
    <property type="component" value="Unassembled WGS sequence"/>
</dbReference>
<evidence type="ECO:0008006" key="12">
    <source>
        <dbReference type="Google" id="ProtNLM"/>
    </source>
</evidence>
<comment type="similarity">
    <text evidence="2">Belongs to the CpsC/CapA family.</text>
</comment>
<evidence type="ECO:0000256" key="4">
    <source>
        <dbReference type="ARBA" id="ARBA00022692"/>
    </source>
</evidence>
<accession>A0A9D1I191</accession>